<reference evidence="2" key="1">
    <citation type="journal article" date="2019" name="G3 (Bethesda)">
        <title>Genome Assemblies of Two Rare Opportunistic Yeast Pathogens: Diutina rugosa (syn. Candida rugosa) and Trichomonascus ciferrii (syn. Candida ciferrii).</title>
        <authorList>
            <person name="Mixao V."/>
            <person name="Saus E."/>
            <person name="Hansen A.P."/>
            <person name="Lass-Florl C."/>
            <person name="Gabaldon T."/>
        </authorList>
    </citation>
    <scope>NUCLEOTIDE SEQUENCE</scope>
    <source>
        <strain evidence="2">CBS 4856</strain>
    </source>
</reference>
<organism evidence="2 3">
    <name type="scientific">Trichomonascus ciferrii</name>
    <dbReference type="NCBI Taxonomy" id="44093"/>
    <lineage>
        <taxon>Eukaryota</taxon>
        <taxon>Fungi</taxon>
        <taxon>Dikarya</taxon>
        <taxon>Ascomycota</taxon>
        <taxon>Saccharomycotina</taxon>
        <taxon>Dipodascomycetes</taxon>
        <taxon>Dipodascales</taxon>
        <taxon>Trichomonascaceae</taxon>
        <taxon>Trichomonascus</taxon>
        <taxon>Trichomonascus ciferrii complex</taxon>
    </lineage>
</organism>
<accession>A0A642VAV2</accession>
<protein>
    <submittedName>
        <fullName evidence="2">Uncharacterized protein</fullName>
    </submittedName>
</protein>
<dbReference type="EMBL" id="SWFS01000053">
    <property type="protein sequence ID" value="KAA8917242.1"/>
    <property type="molecule type" value="Genomic_DNA"/>
</dbReference>
<evidence type="ECO:0000313" key="3">
    <source>
        <dbReference type="Proteomes" id="UP000761534"/>
    </source>
</evidence>
<name>A0A642VAV2_9ASCO</name>
<dbReference type="Proteomes" id="UP000761534">
    <property type="component" value="Unassembled WGS sequence"/>
</dbReference>
<dbReference type="AlphaFoldDB" id="A0A642VAV2"/>
<sequence>MKLSSWILCLSTLSSVVLADGKCCCKPPTTVTVTEKPDTVTVTVCPEKATQAAASACSGTNCHHSHSTPLCTDPNKCNPTSEQDVTSTTRITNTVTVYPTQDTVTSPCPTCKKVYTNSTQPAVPPTNAAVSPSSQAPVSSPLISSQGKYVNATVAVVKTSITKVVTETQTVPCTDATGGPSSSHKIITRTTTVCPEEETA</sequence>
<comment type="caution">
    <text evidence="2">The sequence shown here is derived from an EMBL/GenBank/DDBJ whole genome shotgun (WGS) entry which is preliminary data.</text>
</comment>
<gene>
    <name evidence="2" type="ORF">TRICI_000635</name>
</gene>
<feature type="signal peptide" evidence="1">
    <location>
        <begin position="1"/>
        <end position="19"/>
    </location>
</feature>
<evidence type="ECO:0000256" key="1">
    <source>
        <dbReference type="SAM" id="SignalP"/>
    </source>
</evidence>
<dbReference type="VEuPathDB" id="FungiDB:TRICI_000635"/>
<evidence type="ECO:0000313" key="2">
    <source>
        <dbReference type="EMBL" id="KAA8917242.1"/>
    </source>
</evidence>
<keyword evidence="3" id="KW-1185">Reference proteome</keyword>
<keyword evidence="1" id="KW-0732">Signal</keyword>
<feature type="chain" id="PRO_5025004461" evidence="1">
    <location>
        <begin position="20"/>
        <end position="200"/>
    </location>
</feature>
<proteinExistence type="predicted"/>